<dbReference type="EMBL" id="JARKIB010000115">
    <property type="protein sequence ID" value="KAJ7737695.1"/>
    <property type="molecule type" value="Genomic_DNA"/>
</dbReference>
<gene>
    <name evidence="2" type="ORF">B0H16DRAFT_1891545</name>
</gene>
<accession>A0AAD7MYE8</accession>
<evidence type="ECO:0000259" key="1">
    <source>
        <dbReference type="Pfam" id="PF20703"/>
    </source>
</evidence>
<feature type="domain" description="Novel STAND NTPase 1" evidence="1">
    <location>
        <begin position="31"/>
        <end position="168"/>
    </location>
</feature>
<comment type="caution">
    <text evidence="2">The sequence shown here is derived from an EMBL/GenBank/DDBJ whole genome shotgun (WGS) entry which is preliminary data.</text>
</comment>
<dbReference type="AlphaFoldDB" id="A0AAD7MYE8"/>
<dbReference type="PANTHER" id="PTHR47691:SF3">
    <property type="entry name" value="HTH-TYPE TRANSCRIPTIONAL REGULATOR RV0890C-RELATED"/>
    <property type="match status" value="1"/>
</dbReference>
<organism evidence="2 3">
    <name type="scientific">Mycena metata</name>
    <dbReference type="NCBI Taxonomy" id="1033252"/>
    <lineage>
        <taxon>Eukaryota</taxon>
        <taxon>Fungi</taxon>
        <taxon>Dikarya</taxon>
        <taxon>Basidiomycota</taxon>
        <taxon>Agaricomycotina</taxon>
        <taxon>Agaricomycetes</taxon>
        <taxon>Agaricomycetidae</taxon>
        <taxon>Agaricales</taxon>
        <taxon>Marasmiineae</taxon>
        <taxon>Mycenaceae</taxon>
        <taxon>Mycena</taxon>
    </lineage>
</organism>
<evidence type="ECO:0000313" key="2">
    <source>
        <dbReference type="EMBL" id="KAJ7737695.1"/>
    </source>
</evidence>
<dbReference type="InterPro" id="IPR027417">
    <property type="entry name" value="P-loop_NTPase"/>
</dbReference>
<dbReference type="InterPro" id="IPR049052">
    <property type="entry name" value="nSTAND1"/>
</dbReference>
<dbReference type="SUPFAM" id="SSF52540">
    <property type="entry name" value="P-loop containing nucleoside triphosphate hydrolases"/>
    <property type="match status" value="1"/>
</dbReference>
<evidence type="ECO:0000313" key="3">
    <source>
        <dbReference type="Proteomes" id="UP001215598"/>
    </source>
</evidence>
<protein>
    <recommendedName>
        <fullName evidence="1">Novel STAND NTPase 1 domain-containing protein</fullName>
    </recommendedName>
</protein>
<sequence>MGSDAVSEISKSLFSLGNSTTSIVLLPASPKIFHGRNDALKQLVHLLAQDPARAAILGPGGIGKTSLALAALHHPDVSAKYTNRHFVSCESVANGDGLVSMIISTVGLEPSRNASKHLLRHFSQSPTTILVLDNIETCWEPLESRDHVEEVLSLLTDIPHLALLITMRGAERPSKVRWTRPFISLLEPLSDEAAMQAFADIADYLDDDKHTVREILRLTDNLPLAINLAANLAAFEGHETVLLRWREEKTTLFSEGRDRRSNLDFSIQLSLSSPRMVDSPGAHRLLSILSLLPDGILEAELLQCNLQIPDMGRSKTTLIRTSLAYIDHAKRLRVLVPIREYTQKYSPPSPTLCRPLRRHFHDLILLWKDYQHLSSRGIAHRIAANVGNFLAVLTHGLNWDEPDLIQTLHSIIIFDSFFRISGRRSSGMLELVPPYLERLDDDHLHGAYVIEFVSTWQYHPVPEPKTLEENALAHFRAVGDIAGEARLFCAFGSYYRRHDDDIPKGLKYWETAQNLAKQVNNPNIRCIALREAAEAMWQLGKYREAQAVASDMRLLARINGLFVAEAHAIRIELLCRVSRGDLAPCLQLSAEARAILAFCGLQGGPLEQALLASDADVHFQKTEYVEARTLYSQTVANEAPLAQAYDRWSMAGIDIETGVETDLIRQDLETTKSIFESIMNPPGITLCKVYLAYVDIREGLLVKAKLSLERAFSLTRGNDQEISILCLNKLGDPTSQLSDIQTTFSWTLVLLAFAQAGENTIAIYHALRCLGDTFLAQDDDGTALSLFQVAFDGFAAMDIHRSKGVCAVRMGDIFHRQGNEQKATELWKMARPLFVRSLQFQDVERIDERIQDHAIHDESGLSVPS</sequence>
<dbReference type="PANTHER" id="PTHR47691">
    <property type="entry name" value="REGULATOR-RELATED"/>
    <property type="match status" value="1"/>
</dbReference>
<dbReference type="Pfam" id="PF20703">
    <property type="entry name" value="nSTAND1"/>
    <property type="match status" value="1"/>
</dbReference>
<reference evidence="2" key="1">
    <citation type="submission" date="2023-03" db="EMBL/GenBank/DDBJ databases">
        <title>Massive genome expansion in bonnet fungi (Mycena s.s.) driven by repeated elements and novel gene families across ecological guilds.</title>
        <authorList>
            <consortium name="Lawrence Berkeley National Laboratory"/>
            <person name="Harder C.B."/>
            <person name="Miyauchi S."/>
            <person name="Viragh M."/>
            <person name="Kuo A."/>
            <person name="Thoen E."/>
            <person name="Andreopoulos B."/>
            <person name="Lu D."/>
            <person name="Skrede I."/>
            <person name="Drula E."/>
            <person name="Henrissat B."/>
            <person name="Morin E."/>
            <person name="Kohler A."/>
            <person name="Barry K."/>
            <person name="LaButti K."/>
            <person name="Morin E."/>
            <person name="Salamov A."/>
            <person name="Lipzen A."/>
            <person name="Mereny Z."/>
            <person name="Hegedus B."/>
            <person name="Baldrian P."/>
            <person name="Stursova M."/>
            <person name="Weitz H."/>
            <person name="Taylor A."/>
            <person name="Grigoriev I.V."/>
            <person name="Nagy L.G."/>
            <person name="Martin F."/>
            <person name="Kauserud H."/>
        </authorList>
    </citation>
    <scope>NUCLEOTIDE SEQUENCE</scope>
    <source>
        <strain evidence="2">CBHHK182m</strain>
    </source>
</reference>
<dbReference type="SUPFAM" id="SSF48452">
    <property type="entry name" value="TPR-like"/>
    <property type="match status" value="1"/>
</dbReference>
<dbReference type="Proteomes" id="UP001215598">
    <property type="component" value="Unassembled WGS sequence"/>
</dbReference>
<name>A0AAD7MYE8_9AGAR</name>
<proteinExistence type="predicted"/>
<dbReference type="Gene3D" id="3.40.50.300">
    <property type="entry name" value="P-loop containing nucleotide triphosphate hydrolases"/>
    <property type="match status" value="1"/>
</dbReference>
<keyword evidence="3" id="KW-1185">Reference proteome</keyword>
<dbReference type="Gene3D" id="1.25.40.10">
    <property type="entry name" value="Tetratricopeptide repeat domain"/>
    <property type="match status" value="2"/>
</dbReference>
<dbReference type="InterPro" id="IPR011990">
    <property type="entry name" value="TPR-like_helical_dom_sf"/>
</dbReference>